<evidence type="ECO:0000313" key="2">
    <source>
        <dbReference type="EMBL" id="GID67286.1"/>
    </source>
</evidence>
<proteinExistence type="predicted"/>
<name>A0A919IMB2_9ACTN</name>
<gene>
    <name evidence="2" type="ORF">Acy02nite_51670</name>
</gene>
<evidence type="ECO:0000313" key="3">
    <source>
        <dbReference type="Proteomes" id="UP000619479"/>
    </source>
</evidence>
<dbReference type="EMBL" id="BOMH01000038">
    <property type="protein sequence ID" value="GID67286.1"/>
    <property type="molecule type" value="Genomic_DNA"/>
</dbReference>
<sequence>MTKYLVKRHLDPPPECSDKGSSLQVSVHGDHAIRAIARRPDGSVRSYQQDPCAHIGRFGFWRDAVAADRSVDVLTGGRA</sequence>
<keyword evidence="3" id="KW-1185">Reference proteome</keyword>
<dbReference type="Proteomes" id="UP000619479">
    <property type="component" value="Unassembled WGS sequence"/>
</dbReference>
<organism evidence="2 3">
    <name type="scientific">Actinoplanes cyaneus</name>
    <dbReference type="NCBI Taxonomy" id="52696"/>
    <lineage>
        <taxon>Bacteria</taxon>
        <taxon>Bacillati</taxon>
        <taxon>Actinomycetota</taxon>
        <taxon>Actinomycetes</taxon>
        <taxon>Micromonosporales</taxon>
        <taxon>Micromonosporaceae</taxon>
        <taxon>Actinoplanes</taxon>
    </lineage>
</organism>
<dbReference type="AlphaFoldDB" id="A0A919IMB2"/>
<feature type="compositionally biased region" description="Basic and acidic residues" evidence="1">
    <location>
        <begin position="8"/>
        <end position="18"/>
    </location>
</feature>
<evidence type="ECO:0000256" key="1">
    <source>
        <dbReference type="SAM" id="MobiDB-lite"/>
    </source>
</evidence>
<protein>
    <submittedName>
        <fullName evidence="2">Uncharacterized protein</fullName>
    </submittedName>
</protein>
<accession>A0A919IMB2</accession>
<comment type="caution">
    <text evidence="2">The sequence shown here is derived from an EMBL/GenBank/DDBJ whole genome shotgun (WGS) entry which is preliminary data.</text>
</comment>
<feature type="region of interest" description="Disordered" evidence="1">
    <location>
        <begin position="1"/>
        <end position="23"/>
    </location>
</feature>
<reference evidence="2" key="1">
    <citation type="submission" date="2021-01" db="EMBL/GenBank/DDBJ databases">
        <title>Whole genome shotgun sequence of Actinoplanes cyaneus NBRC 14990.</title>
        <authorList>
            <person name="Komaki H."/>
            <person name="Tamura T."/>
        </authorList>
    </citation>
    <scope>NUCLEOTIDE SEQUENCE</scope>
    <source>
        <strain evidence="2">NBRC 14990</strain>
    </source>
</reference>